<keyword evidence="5 10" id="KW-0812">Transmembrane</keyword>
<evidence type="ECO:0000256" key="5">
    <source>
        <dbReference type="ARBA" id="ARBA00022692"/>
    </source>
</evidence>
<keyword evidence="1 10" id="KW-0813">Transport</keyword>
<dbReference type="Proteomes" id="UP000004200">
    <property type="component" value="Unassembled WGS sequence"/>
</dbReference>
<dbReference type="HAMAP" id="MF_00462">
    <property type="entry name" value="RsxD_RnfD"/>
    <property type="match status" value="1"/>
</dbReference>
<comment type="similarity">
    <text evidence="10">Belongs to the NqrB/RnfD family.</text>
</comment>
<feature type="transmembrane region" description="Helical" evidence="10">
    <location>
        <begin position="208"/>
        <end position="232"/>
    </location>
</feature>
<reference evidence="11 12" key="1">
    <citation type="submission" date="2011-06" db="EMBL/GenBank/DDBJ databases">
        <title>The draft genome of Thiorhodococcus drewsii AZ1.</title>
        <authorList>
            <consortium name="US DOE Joint Genome Institute (JGI-PGF)"/>
            <person name="Lucas S."/>
            <person name="Han J."/>
            <person name="Lapidus A."/>
            <person name="Cheng J.-F."/>
            <person name="Goodwin L."/>
            <person name="Pitluck S."/>
            <person name="Peters L."/>
            <person name="Land M.L."/>
            <person name="Hauser L."/>
            <person name="Vogl K."/>
            <person name="Liu Z."/>
            <person name="Imhoff J."/>
            <person name="Thiel V."/>
            <person name="Frigaard N.-U."/>
            <person name="Bryant D.A."/>
            <person name="Woyke T.J."/>
        </authorList>
    </citation>
    <scope>NUCLEOTIDE SEQUENCE [LARGE SCALE GENOMIC DNA]</scope>
    <source>
        <strain evidence="11 12">AZ1</strain>
    </source>
</reference>
<evidence type="ECO:0000256" key="10">
    <source>
        <dbReference type="HAMAP-Rule" id="MF_00462"/>
    </source>
</evidence>
<evidence type="ECO:0000313" key="11">
    <source>
        <dbReference type="EMBL" id="EGV27777.1"/>
    </source>
</evidence>
<proteinExistence type="inferred from homology"/>
<sequence length="363" mass="38378">MSIETPAAKAGPFAHEPVSIPRTMGLVMLALLPATLFGIVQFGWPALYLFVATILAAILAEAVSLGVAGKPVRPYLMDGSAILTGWLLAMTLPPWAPWWIGAVGSLLAIVVAKQVFGGIGQNLFNPAMVARVALLITFPLEMTSFTVPTPLFSAHAPGLLESLAITFGGQGFDAFSGATVLGHVRTELGQGHGLSTILPEVFGPFSGAIGTVAGSMGETSGLLLLGGGIFLIYKRIISWHIPVTMLATIAILATGMHLVDPEHYAGPYYHLVSGATLLGAFFIATDLVTSPVTRRGQIIFAAGCGLLIYVIRTWAGYPEGVAFAVLLMNACTPLIDHYVKPRVYGRDRRGQPIEYANDVEVKP</sequence>
<comment type="cofactor">
    <cofactor evidence="10">
        <name>FMN</name>
        <dbReference type="ChEBI" id="CHEBI:58210"/>
    </cofactor>
</comment>
<gene>
    <name evidence="10" type="primary">rnfD</name>
    <name evidence="11" type="ORF">ThidrDRAFT_4414</name>
</gene>
<comment type="caution">
    <text evidence="11">The sequence shown here is derived from an EMBL/GenBank/DDBJ whole genome shotgun (WGS) entry which is preliminary data.</text>
</comment>
<feature type="transmembrane region" description="Helical" evidence="10">
    <location>
        <begin position="239"/>
        <end position="259"/>
    </location>
</feature>
<comment type="subcellular location">
    <subcellularLocation>
        <location evidence="10">Cell inner membrane</location>
        <topology evidence="10">Multi-pass membrane protein</topology>
    </subcellularLocation>
</comment>
<dbReference type="PANTHER" id="PTHR30578:SF0">
    <property type="entry name" value="ION-TRANSLOCATING OXIDOREDUCTASE COMPLEX SUBUNIT D"/>
    <property type="match status" value="1"/>
</dbReference>
<feature type="transmembrane region" description="Helical" evidence="10">
    <location>
        <begin position="98"/>
        <end position="116"/>
    </location>
</feature>
<keyword evidence="10" id="KW-0997">Cell inner membrane</keyword>
<dbReference type="InterPro" id="IPR011303">
    <property type="entry name" value="RnfD_bac"/>
</dbReference>
<dbReference type="NCBIfam" id="TIGR01946">
    <property type="entry name" value="rnfD"/>
    <property type="match status" value="1"/>
</dbReference>
<dbReference type="GO" id="GO:0005886">
    <property type="term" value="C:plasma membrane"/>
    <property type="evidence" value="ECO:0007669"/>
    <property type="project" value="UniProtKB-SubCell"/>
</dbReference>
<evidence type="ECO:0000256" key="7">
    <source>
        <dbReference type="ARBA" id="ARBA00022982"/>
    </source>
</evidence>
<feature type="transmembrane region" description="Helical" evidence="10">
    <location>
        <begin position="128"/>
        <end position="147"/>
    </location>
</feature>
<evidence type="ECO:0000256" key="4">
    <source>
        <dbReference type="ARBA" id="ARBA00022643"/>
    </source>
</evidence>
<name>G2E800_9GAMM</name>
<dbReference type="eggNOG" id="COG4658">
    <property type="taxonomic scope" value="Bacteria"/>
</dbReference>
<keyword evidence="3 10" id="KW-0285">Flavoprotein</keyword>
<feature type="transmembrane region" description="Helical" evidence="10">
    <location>
        <begin position="296"/>
        <end position="315"/>
    </location>
</feature>
<comment type="function">
    <text evidence="10">Part of a membrane-bound complex that couples electron transfer with translocation of ions across the membrane.</text>
</comment>
<evidence type="ECO:0000256" key="9">
    <source>
        <dbReference type="ARBA" id="ARBA00023136"/>
    </source>
</evidence>
<organism evidence="11 12">
    <name type="scientific">Thiorhodococcus drewsii AZ1</name>
    <dbReference type="NCBI Taxonomy" id="765913"/>
    <lineage>
        <taxon>Bacteria</taxon>
        <taxon>Pseudomonadati</taxon>
        <taxon>Pseudomonadota</taxon>
        <taxon>Gammaproteobacteria</taxon>
        <taxon>Chromatiales</taxon>
        <taxon>Chromatiaceae</taxon>
        <taxon>Thiorhodococcus</taxon>
    </lineage>
</organism>
<dbReference type="RefSeq" id="WP_007043126.1">
    <property type="nucleotide sequence ID" value="NZ_AFWT01000060.1"/>
</dbReference>
<evidence type="ECO:0000256" key="2">
    <source>
        <dbReference type="ARBA" id="ARBA00022553"/>
    </source>
</evidence>
<protein>
    <recommendedName>
        <fullName evidence="10">Ion-translocating oxidoreductase complex subunit D</fullName>
        <ecNumber evidence="10">7.-.-.-</ecNumber>
    </recommendedName>
    <alternativeName>
        <fullName evidence="10">Rnf electron transport complex subunit D</fullName>
    </alternativeName>
</protein>
<feature type="transmembrane region" description="Helical" evidence="10">
    <location>
        <begin position="321"/>
        <end position="339"/>
    </location>
</feature>
<dbReference type="PANTHER" id="PTHR30578">
    <property type="entry name" value="ELECTRON TRANSPORT COMPLEX PROTEIN RNFD"/>
    <property type="match status" value="1"/>
</dbReference>
<feature type="transmembrane region" description="Helical" evidence="10">
    <location>
        <begin position="46"/>
        <end position="68"/>
    </location>
</feature>
<dbReference type="AlphaFoldDB" id="G2E800"/>
<feature type="transmembrane region" description="Helical" evidence="10">
    <location>
        <begin position="20"/>
        <end position="40"/>
    </location>
</feature>
<evidence type="ECO:0000256" key="3">
    <source>
        <dbReference type="ARBA" id="ARBA00022630"/>
    </source>
</evidence>
<accession>G2E800</accession>
<dbReference type="Pfam" id="PF03116">
    <property type="entry name" value="NQR2_RnfD_RnfE"/>
    <property type="match status" value="1"/>
</dbReference>
<keyword evidence="7 10" id="KW-0249">Electron transport</keyword>
<dbReference type="EC" id="7.-.-.-" evidence="10"/>
<evidence type="ECO:0000313" key="12">
    <source>
        <dbReference type="Proteomes" id="UP000004200"/>
    </source>
</evidence>
<dbReference type="EMBL" id="AFWT01000060">
    <property type="protein sequence ID" value="EGV27777.1"/>
    <property type="molecule type" value="Genomic_DNA"/>
</dbReference>
<keyword evidence="9 10" id="KW-0472">Membrane</keyword>
<comment type="subunit">
    <text evidence="10">The complex is composed of six subunits: RnfA, RnfB, RnfC, RnfD, RnfE and RnfG.</text>
</comment>
<evidence type="ECO:0000256" key="1">
    <source>
        <dbReference type="ARBA" id="ARBA00022448"/>
    </source>
</evidence>
<dbReference type="PATRIC" id="fig|765913.3.peg.4484"/>
<keyword evidence="10" id="KW-1003">Cell membrane</keyword>
<keyword evidence="4 10" id="KW-0288">FMN</keyword>
<feature type="transmembrane region" description="Helical" evidence="10">
    <location>
        <begin position="265"/>
        <end position="284"/>
    </location>
</feature>
<keyword evidence="6 10" id="KW-1278">Translocase</keyword>
<feature type="modified residue" description="FMN phosphoryl threonine" evidence="10">
    <location>
        <position position="179"/>
    </location>
</feature>
<dbReference type="GO" id="GO:0055085">
    <property type="term" value="P:transmembrane transport"/>
    <property type="evidence" value="ECO:0007669"/>
    <property type="project" value="InterPro"/>
</dbReference>
<dbReference type="GO" id="GO:0022900">
    <property type="term" value="P:electron transport chain"/>
    <property type="evidence" value="ECO:0007669"/>
    <property type="project" value="UniProtKB-UniRule"/>
</dbReference>
<keyword evidence="8 10" id="KW-1133">Transmembrane helix</keyword>
<dbReference type="STRING" id="765913.ThidrDRAFT_4414"/>
<dbReference type="InterPro" id="IPR004338">
    <property type="entry name" value="NqrB/RnfD"/>
</dbReference>
<evidence type="ECO:0000256" key="8">
    <source>
        <dbReference type="ARBA" id="ARBA00022989"/>
    </source>
</evidence>
<evidence type="ECO:0000256" key="6">
    <source>
        <dbReference type="ARBA" id="ARBA00022967"/>
    </source>
</evidence>
<keyword evidence="12" id="KW-1185">Reference proteome</keyword>
<dbReference type="OrthoDB" id="9776359at2"/>
<keyword evidence="2 10" id="KW-0597">Phosphoprotein</keyword>